<proteinExistence type="predicted"/>
<comment type="caution">
    <text evidence="1">The sequence shown here is derived from an EMBL/GenBank/DDBJ whole genome shotgun (WGS) entry which is preliminary data.</text>
</comment>
<evidence type="ECO:0000313" key="2">
    <source>
        <dbReference type="Proteomes" id="UP001186974"/>
    </source>
</evidence>
<evidence type="ECO:0000313" key="1">
    <source>
        <dbReference type="EMBL" id="KAK3046157.1"/>
    </source>
</evidence>
<organism evidence="1 2">
    <name type="scientific">Coniosporium uncinatum</name>
    <dbReference type="NCBI Taxonomy" id="93489"/>
    <lineage>
        <taxon>Eukaryota</taxon>
        <taxon>Fungi</taxon>
        <taxon>Dikarya</taxon>
        <taxon>Ascomycota</taxon>
        <taxon>Pezizomycotina</taxon>
        <taxon>Dothideomycetes</taxon>
        <taxon>Dothideomycetes incertae sedis</taxon>
        <taxon>Coniosporium</taxon>
    </lineage>
</organism>
<protein>
    <submittedName>
        <fullName evidence="1">Uncharacterized protein</fullName>
    </submittedName>
</protein>
<gene>
    <name evidence="1" type="ORF">LTS18_013449</name>
</gene>
<dbReference type="Proteomes" id="UP001186974">
    <property type="component" value="Unassembled WGS sequence"/>
</dbReference>
<accession>A0ACC3CWU4</accession>
<dbReference type="EMBL" id="JAWDJW010010491">
    <property type="protein sequence ID" value="KAK3046157.1"/>
    <property type="molecule type" value="Genomic_DNA"/>
</dbReference>
<name>A0ACC3CWU4_9PEZI</name>
<sequence>CSLCQNVNEWIRIDDGMDVFKLHGIGGIVGSFLTGIFTQSWVSALDGSSAYTGGLDGNGAQVGRQFAEIASIGAYSFVVSCALLLALKYVPGLHLRVSEEKEMLGLDLDQFFDEQIGDWGVFEQNELRATQGVNVRGGEESRLSSGQQSVRVTEETPKSG</sequence>
<reference evidence="1" key="1">
    <citation type="submission" date="2024-09" db="EMBL/GenBank/DDBJ databases">
        <title>Black Yeasts Isolated from many extreme environments.</title>
        <authorList>
            <person name="Coleine C."/>
            <person name="Stajich J.E."/>
            <person name="Selbmann L."/>
        </authorList>
    </citation>
    <scope>NUCLEOTIDE SEQUENCE</scope>
    <source>
        <strain evidence="1">CCFEE 5737</strain>
    </source>
</reference>
<feature type="non-terminal residue" evidence="1">
    <location>
        <position position="1"/>
    </location>
</feature>
<keyword evidence="2" id="KW-1185">Reference proteome</keyword>